<dbReference type="EMBL" id="JACOFT010000001">
    <property type="protein sequence ID" value="MBC3810289.1"/>
    <property type="molecule type" value="Genomic_DNA"/>
</dbReference>
<evidence type="ECO:0000256" key="2">
    <source>
        <dbReference type="ARBA" id="ARBA00022692"/>
    </source>
</evidence>
<evidence type="ECO:0000256" key="5">
    <source>
        <dbReference type="SAM" id="MobiDB-lite"/>
    </source>
</evidence>
<comment type="subcellular location">
    <subcellularLocation>
        <location evidence="1">Membrane</location>
        <topology evidence="1">Multi-pass membrane protein</topology>
    </subcellularLocation>
</comment>
<evidence type="ECO:0000256" key="4">
    <source>
        <dbReference type="ARBA" id="ARBA00023136"/>
    </source>
</evidence>
<feature type="transmembrane region" description="Helical" evidence="6">
    <location>
        <begin position="348"/>
        <end position="369"/>
    </location>
</feature>
<feature type="compositionally biased region" description="Basic and acidic residues" evidence="5">
    <location>
        <begin position="659"/>
        <end position="675"/>
    </location>
</feature>
<comment type="caution">
    <text evidence="7">The sequence shown here is derived from an EMBL/GenBank/DDBJ whole genome shotgun (WGS) entry which is preliminary data.</text>
</comment>
<keyword evidence="2 6" id="KW-0812">Transmembrane</keyword>
<proteinExistence type="predicted"/>
<feature type="transmembrane region" description="Helical" evidence="6">
    <location>
        <begin position="484"/>
        <end position="505"/>
    </location>
</feature>
<evidence type="ECO:0000313" key="7">
    <source>
        <dbReference type="EMBL" id="MBC3810289.1"/>
    </source>
</evidence>
<name>A0ABR6XBI0_9BURK</name>
<protein>
    <submittedName>
        <fullName evidence="7">Site-specific recombinase</fullName>
    </submittedName>
</protein>
<keyword evidence="3 6" id="KW-1133">Transmembrane helix</keyword>
<dbReference type="InterPro" id="IPR023271">
    <property type="entry name" value="Aquaporin-like"/>
</dbReference>
<organism evidence="7 8">
    <name type="scientific">Undibacterium aquatile</name>
    <dbReference type="NCBI Taxonomy" id="1537398"/>
    <lineage>
        <taxon>Bacteria</taxon>
        <taxon>Pseudomonadati</taxon>
        <taxon>Pseudomonadota</taxon>
        <taxon>Betaproteobacteria</taxon>
        <taxon>Burkholderiales</taxon>
        <taxon>Oxalobacteraceae</taxon>
        <taxon>Undibacterium</taxon>
    </lineage>
</organism>
<reference evidence="7 8" key="1">
    <citation type="submission" date="2020-08" db="EMBL/GenBank/DDBJ databases">
        <title>Novel species isolated from subtropical streams in China.</title>
        <authorList>
            <person name="Lu H."/>
        </authorList>
    </citation>
    <scope>NUCLEOTIDE SEQUENCE [LARGE SCALE GENOMIC DNA]</scope>
    <source>
        <strain evidence="7 8">CCTCC AB 2015119</strain>
    </source>
</reference>
<feature type="region of interest" description="Disordered" evidence="5">
    <location>
        <begin position="656"/>
        <end position="675"/>
    </location>
</feature>
<gene>
    <name evidence="7" type="ORF">H8K26_02460</name>
</gene>
<evidence type="ECO:0000256" key="3">
    <source>
        <dbReference type="ARBA" id="ARBA00022989"/>
    </source>
</evidence>
<evidence type="ECO:0000256" key="6">
    <source>
        <dbReference type="SAM" id="Phobius"/>
    </source>
</evidence>
<evidence type="ECO:0000256" key="1">
    <source>
        <dbReference type="ARBA" id="ARBA00004141"/>
    </source>
</evidence>
<evidence type="ECO:0000313" key="8">
    <source>
        <dbReference type="Proteomes" id="UP000637632"/>
    </source>
</evidence>
<dbReference type="Gene3D" id="1.20.1080.10">
    <property type="entry name" value="Glycerol uptake facilitator protein"/>
    <property type="match status" value="1"/>
</dbReference>
<keyword evidence="8" id="KW-1185">Reference proteome</keyword>
<accession>A0ABR6XBI0</accession>
<feature type="transmembrane region" description="Helical" evidence="6">
    <location>
        <begin position="544"/>
        <end position="569"/>
    </location>
</feature>
<sequence length="675" mass="76160">MSFDMILAEIKSSLALTPAYNDISPLRRLVAQIRPRQATDKQRATDNIRALCFVLRQHPAWRKALREYVLQVISTRTLVHLLTDTGITLNNGFWGAAWQRLINKFLPPLVNNDYVKDIFGQIFDHPSDHIWVNELDESTWQDLIDSIGFRTSKARQAHAALTNEILSAVQVLSYRITNIGLEAELVRNYPEIERFESPFLRQNDEINNYVISYRTWLNDCTTAREDNKHIEVLLSQCDDIVNRIRKTAAVAGVSVSLTRLLLRLTQSMHRLRSLLDLLDSTDANEVSSIAIRLFKELVSADNKRHSLTDLMQTNTELLSLQVTERAGKSGEHYVTNNRNEWMAMLRSALGAGFIVGFMATIKILFSKLALAPFGYAVLFSLNYSTGFMLVHVLHFTIATKQPAMTAALIARAIDEGKQKLDELVELIVRVFRSQFIAIIGNIGLAIPTAYVIAWVWLWMTGSHLVSPEKAEYLLHDLDPLNSLALPHAAIAGVCLFLSGLISGYYDNKASYGHIPARLRQLAWPRKIFGEERLHRITDYIGDNLGALAGNFFFGIMLGTIGQLGVFFGLPVDIRHITFSSANFAFALVGLDHHISWQLALYSLLGILLIGIVNLGVSFSLAMLVALRSRRVSFGRGSTLVHLLWRRFRSGGRDFFFPGKEQHPENQAPEQRDQQH</sequence>
<dbReference type="RefSeq" id="WP_190477107.1">
    <property type="nucleotide sequence ID" value="NZ_JACOFT010000001.1"/>
</dbReference>
<feature type="transmembrane region" description="Helical" evidence="6">
    <location>
        <begin position="598"/>
        <end position="626"/>
    </location>
</feature>
<feature type="transmembrane region" description="Helical" evidence="6">
    <location>
        <begin position="375"/>
        <end position="395"/>
    </location>
</feature>
<dbReference type="Pfam" id="PF10136">
    <property type="entry name" value="SpecificRecomb"/>
    <property type="match status" value="1"/>
</dbReference>
<dbReference type="Proteomes" id="UP000637632">
    <property type="component" value="Unassembled WGS sequence"/>
</dbReference>
<dbReference type="PIRSF" id="PIRSF015380">
    <property type="entry name" value="Site-sp_rcmb"/>
    <property type="match status" value="1"/>
</dbReference>
<keyword evidence="4 6" id="KW-0472">Membrane</keyword>
<dbReference type="InterPro" id="IPR011385">
    <property type="entry name" value="Site-sp_rcmbase"/>
</dbReference>
<feature type="transmembrane region" description="Helical" evidence="6">
    <location>
        <begin position="435"/>
        <end position="459"/>
    </location>
</feature>